<evidence type="ECO:0000256" key="1">
    <source>
        <dbReference type="SAM" id="Phobius"/>
    </source>
</evidence>
<sequence>MLTFLKLLCLVIWLAMMVALIMGVHLVEEKKGKKMKKGC</sequence>
<dbReference type="AlphaFoldDB" id="A0A1M5Q6V0"/>
<organism evidence="2 3">
    <name type="scientific">Thermosyntropha lipolytica DSM 11003</name>
    <dbReference type="NCBI Taxonomy" id="1123382"/>
    <lineage>
        <taxon>Bacteria</taxon>
        <taxon>Bacillati</taxon>
        <taxon>Bacillota</taxon>
        <taxon>Clostridia</taxon>
        <taxon>Eubacteriales</taxon>
        <taxon>Syntrophomonadaceae</taxon>
        <taxon>Thermosyntropha</taxon>
    </lineage>
</organism>
<reference evidence="3" key="1">
    <citation type="submission" date="2016-11" db="EMBL/GenBank/DDBJ databases">
        <authorList>
            <person name="Varghese N."/>
            <person name="Submissions S."/>
        </authorList>
    </citation>
    <scope>NUCLEOTIDE SEQUENCE [LARGE SCALE GENOMIC DNA]</scope>
    <source>
        <strain evidence="3">DSM 11003</strain>
    </source>
</reference>
<keyword evidence="1" id="KW-0472">Membrane</keyword>
<feature type="transmembrane region" description="Helical" evidence="1">
    <location>
        <begin position="6"/>
        <end position="27"/>
    </location>
</feature>
<protein>
    <submittedName>
        <fullName evidence="2">Uncharacterized protein</fullName>
    </submittedName>
</protein>
<dbReference type="Proteomes" id="UP000242329">
    <property type="component" value="Unassembled WGS sequence"/>
</dbReference>
<evidence type="ECO:0000313" key="3">
    <source>
        <dbReference type="Proteomes" id="UP000242329"/>
    </source>
</evidence>
<dbReference type="EMBL" id="FQWY01000030">
    <property type="protein sequence ID" value="SHH09630.1"/>
    <property type="molecule type" value="Genomic_DNA"/>
</dbReference>
<name>A0A1M5Q6V0_9FIRM</name>
<accession>A0A1M5Q6V0</accession>
<proteinExistence type="predicted"/>
<keyword evidence="1" id="KW-1133">Transmembrane helix</keyword>
<evidence type="ECO:0000313" key="2">
    <source>
        <dbReference type="EMBL" id="SHH09630.1"/>
    </source>
</evidence>
<keyword evidence="1" id="KW-0812">Transmembrane</keyword>
<gene>
    <name evidence="2" type="ORF">SAMN02745221_01674</name>
</gene>
<dbReference type="STRING" id="1123382.SAMN02745221_01674"/>
<keyword evidence="3" id="KW-1185">Reference proteome</keyword>